<dbReference type="EMBL" id="AP015039">
    <property type="protein sequence ID" value="BAT91316.1"/>
    <property type="molecule type" value="Genomic_DNA"/>
</dbReference>
<keyword evidence="2" id="KW-1185">Reference proteome</keyword>
<name>A0A0S3SER1_PHAAN</name>
<organism evidence="1 2">
    <name type="scientific">Vigna angularis var. angularis</name>
    <dbReference type="NCBI Taxonomy" id="157739"/>
    <lineage>
        <taxon>Eukaryota</taxon>
        <taxon>Viridiplantae</taxon>
        <taxon>Streptophyta</taxon>
        <taxon>Embryophyta</taxon>
        <taxon>Tracheophyta</taxon>
        <taxon>Spermatophyta</taxon>
        <taxon>Magnoliopsida</taxon>
        <taxon>eudicotyledons</taxon>
        <taxon>Gunneridae</taxon>
        <taxon>Pentapetalae</taxon>
        <taxon>rosids</taxon>
        <taxon>fabids</taxon>
        <taxon>Fabales</taxon>
        <taxon>Fabaceae</taxon>
        <taxon>Papilionoideae</taxon>
        <taxon>50 kb inversion clade</taxon>
        <taxon>NPAAA clade</taxon>
        <taxon>indigoferoid/millettioid clade</taxon>
        <taxon>Phaseoleae</taxon>
        <taxon>Vigna</taxon>
    </lineage>
</organism>
<proteinExistence type="predicted"/>
<protein>
    <submittedName>
        <fullName evidence="1">Uncharacterized protein</fullName>
    </submittedName>
</protein>
<accession>A0A0S3SER1</accession>
<dbReference type="AlphaFoldDB" id="A0A0S3SER1"/>
<gene>
    <name evidence="1" type="primary">Vigan.06G263500</name>
    <name evidence="1" type="ORF">VIGAN_06263500</name>
</gene>
<evidence type="ECO:0000313" key="1">
    <source>
        <dbReference type="EMBL" id="BAT91316.1"/>
    </source>
</evidence>
<dbReference type="Proteomes" id="UP000291084">
    <property type="component" value="Chromosome 6"/>
</dbReference>
<sequence length="106" mass="12158">MMNICSEHGIPRNGVSMRHLVKDLLCLYNITTLRIHVNKCIKHKPINGKSSTNQMAMHFFAQSKRPNSSTNFENSREGEKVRFNTFFYHLEVECNGVVIEAHLGIP</sequence>
<evidence type="ECO:0000313" key="2">
    <source>
        <dbReference type="Proteomes" id="UP000291084"/>
    </source>
</evidence>
<reference evidence="1 2" key="1">
    <citation type="journal article" date="2015" name="Sci. Rep.">
        <title>The power of single molecule real-time sequencing technology in the de novo assembly of a eukaryotic genome.</title>
        <authorList>
            <person name="Sakai H."/>
            <person name="Naito K."/>
            <person name="Ogiso-Tanaka E."/>
            <person name="Takahashi Y."/>
            <person name="Iseki K."/>
            <person name="Muto C."/>
            <person name="Satou K."/>
            <person name="Teruya K."/>
            <person name="Shiroma A."/>
            <person name="Shimoji M."/>
            <person name="Hirano T."/>
            <person name="Itoh T."/>
            <person name="Kaga A."/>
            <person name="Tomooka N."/>
        </authorList>
    </citation>
    <scope>NUCLEOTIDE SEQUENCE [LARGE SCALE GENOMIC DNA]</scope>
    <source>
        <strain evidence="2">cv. Shumari</strain>
    </source>
</reference>